<dbReference type="Proteomes" id="UP001139981">
    <property type="component" value="Unassembled WGS sequence"/>
</dbReference>
<organism evidence="1 2">
    <name type="scientific">Coemansia aciculifera</name>
    <dbReference type="NCBI Taxonomy" id="417176"/>
    <lineage>
        <taxon>Eukaryota</taxon>
        <taxon>Fungi</taxon>
        <taxon>Fungi incertae sedis</taxon>
        <taxon>Zoopagomycota</taxon>
        <taxon>Kickxellomycotina</taxon>
        <taxon>Kickxellomycetes</taxon>
        <taxon>Kickxellales</taxon>
        <taxon>Kickxellaceae</taxon>
        <taxon>Coemansia</taxon>
    </lineage>
</organism>
<keyword evidence="2" id="KW-1185">Reference proteome</keyword>
<comment type="caution">
    <text evidence="1">The sequence shown here is derived from an EMBL/GenBank/DDBJ whole genome shotgun (WGS) entry which is preliminary data.</text>
</comment>
<sequence>MARPGSLAARFQRFDAYAKTLDDFSIKTLSGGIITIVASIIIALLVGHEFLAYRRVDMVAELVVDSERMEKMHINLDVAFPRAPCMLLGLDVMDSSGEQQVNLFQHVTKTRLAKDGTVIAQDDSGKAAAASALPLPPGKDGKPYCGSCYGGVAPEGGCCNSCDDVHQAYKRRGWAFTDPDSIEQCVREGYVKQMQAQAGEGCRMRGFIEVNKVTGNVQILAGESIKHGSEYMHTYYDYMPRDFDFSHTIHGLSFGEGFSAQTNALDGVTKTAHSIQAQFQYFTKIVGSEVRYLNGSVLRSNQYSATEFVKGDASASDSPRAVITAKRTPGLFVMFDISPMRVIYTETKRSLGSFLTSACAIVGGVFTVARLVDGFVFRTERALQQKHESGKLA</sequence>
<dbReference type="EMBL" id="JANBVB010001595">
    <property type="protein sequence ID" value="KAJ2889925.1"/>
    <property type="molecule type" value="Genomic_DNA"/>
</dbReference>
<evidence type="ECO:0000313" key="2">
    <source>
        <dbReference type="Proteomes" id="UP001139981"/>
    </source>
</evidence>
<gene>
    <name evidence="1" type="primary">ERV46</name>
    <name evidence="1" type="ORF">IWW38_004416</name>
</gene>
<name>A0ACC1LZI2_9FUNG</name>
<reference evidence="1" key="1">
    <citation type="submission" date="2022-07" db="EMBL/GenBank/DDBJ databases">
        <title>Phylogenomic reconstructions and comparative analyses of Kickxellomycotina fungi.</title>
        <authorList>
            <person name="Reynolds N.K."/>
            <person name="Stajich J.E."/>
            <person name="Barry K."/>
            <person name="Grigoriev I.V."/>
            <person name="Crous P."/>
            <person name="Smith M.E."/>
        </authorList>
    </citation>
    <scope>NUCLEOTIDE SEQUENCE</scope>
    <source>
        <strain evidence="1">CBS 190363</strain>
    </source>
</reference>
<proteinExistence type="predicted"/>
<evidence type="ECO:0000313" key="1">
    <source>
        <dbReference type="EMBL" id="KAJ2889925.1"/>
    </source>
</evidence>
<accession>A0ACC1LZI2</accession>
<protein>
    <submittedName>
        <fullName evidence="1">ER-derived vesicles protein erv46</fullName>
    </submittedName>
</protein>